<evidence type="ECO:0000256" key="2">
    <source>
        <dbReference type="SAM" id="SignalP"/>
    </source>
</evidence>
<keyword evidence="2" id="KW-0732">Signal</keyword>
<reference evidence="3 4" key="2">
    <citation type="journal article" date="2016" name="Genome Announc.">
        <title>Draft Genome Sequence of a Versatile Hydrocarbon-Degrading Bacterium, Rhodococcus pyridinivorans Strain KG-16, Collected from Oil Fields in India.</title>
        <authorList>
            <person name="Aggarwal R.K."/>
            <person name="Dawar C."/>
            <person name="Phanindranath R."/>
            <person name="Mutnuri L."/>
            <person name="Dayal A.M."/>
        </authorList>
    </citation>
    <scope>NUCLEOTIDE SEQUENCE [LARGE SCALE GENOMIC DNA]</scope>
    <source>
        <strain evidence="3 4">KG-16</strain>
    </source>
</reference>
<sequence length="190" mass="19180">MIGGSMSRIRRPGLRAVLTTVTVAAVAFGAPVAASAAPTGSAGSNDLPGSVADLPGSVSELPGSVVDLGGRAIDLGSAILGNGSSLPTTQKCDQSRQSGGEGVTSTYHELGRSGPTSFLLDWETYDVPDRIQVLYGGAQIYDTGRIGDSINEGTGSAVVNVPAGSSSSVLVRVTGEPGTVWEYTVNCPIL</sequence>
<evidence type="ECO:0000313" key="4">
    <source>
        <dbReference type="Proteomes" id="UP000053060"/>
    </source>
</evidence>
<dbReference type="Proteomes" id="UP000053060">
    <property type="component" value="Unassembled WGS sequence"/>
</dbReference>
<accession>A0A0V9UJ70</accession>
<feature type="signal peptide" evidence="2">
    <location>
        <begin position="1"/>
        <end position="36"/>
    </location>
</feature>
<protein>
    <recommendedName>
        <fullName evidence="5">Secreted protein</fullName>
    </recommendedName>
</protein>
<feature type="chain" id="PRO_5006898440" description="Secreted protein" evidence="2">
    <location>
        <begin position="37"/>
        <end position="190"/>
    </location>
</feature>
<proteinExistence type="predicted"/>
<feature type="compositionally biased region" description="Polar residues" evidence="1">
    <location>
        <begin position="86"/>
        <end position="107"/>
    </location>
</feature>
<dbReference type="EMBL" id="AZXY01000007">
    <property type="protein sequence ID" value="KSZ58065.1"/>
    <property type="molecule type" value="Genomic_DNA"/>
</dbReference>
<feature type="region of interest" description="Disordered" evidence="1">
    <location>
        <begin position="86"/>
        <end position="108"/>
    </location>
</feature>
<evidence type="ECO:0000256" key="1">
    <source>
        <dbReference type="SAM" id="MobiDB-lite"/>
    </source>
</evidence>
<dbReference type="AlphaFoldDB" id="A0A0V9UJ70"/>
<evidence type="ECO:0000313" key="3">
    <source>
        <dbReference type="EMBL" id="KSZ58065.1"/>
    </source>
</evidence>
<dbReference type="PATRIC" id="fig|1441730.3.peg.3049"/>
<name>A0A0V9UJ70_9NOCA</name>
<gene>
    <name evidence="3" type="ORF">Z045_14665</name>
</gene>
<evidence type="ECO:0008006" key="5">
    <source>
        <dbReference type="Google" id="ProtNLM"/>
    </source>
</evidence>
<comment type="caution">
    <text evidence="3">The sequence shown here is derived from an EMBL/GenBank/DDBJ whole genome shotgun (WGS) entry which is preliminary data.</text>
</comment>
<reference evidence="4" key="1">
    <citation type="submission" date="2015-01" db="EMBL/GenBank/DDBJ databases">
        <title>Draft genome sequence of Rhodococcus pyridinivorans strain KG-16, a hydrocarbon-degrading bacterium.</title>
        <authorList>
            <person name="Aggarwal R.K."/>
            <person name="Dawar C."/>
        </authorList>
    </citation>
    <scope>NUCLEOTIDE SEQUENCE [LARGE SCALE GENOMIC DNA]</scope>
    <source>
        <strain evidence="4">KG-16</strain>
    </source>
</reference>
<organism evidence="3 4">
    <name type="scientific">Rhodococcus pyridinivorans KG-16</name>
    <dbReference type="NCBI Taxonomy" id="1441730"/>
    <lineage>
        <taxon>Bacteria</taxon>
        <taxon>Bacillati</taxon>
        <taxon>Actinomycetota</taxon>
        <taxon>Actinomycetes</taxon>
        <taxon>Mycobacteriales</taxon>
        <taxon>Nocardiaceae</taxon>
        <taxon>Rhodococcus</taxon>
    </lineage>
</organism>